<evidence type="ECO:0000256" key="2">
    <source>
        <dbReference type="SAM" id="MobiDB-lite"/>
    </source>
</evidence>
<dbReference type="EMBL" id="KQ977220">
    <property type="protein sequence ID" value="KYN04864.1"/>
    <property type="molecule type" value="Genomic_DNA"/>
</dbReference>
<dbReference type="STRING" id="456900.A0A195CXJ3"/>
<organism evidence="3 4">
    <name type="scientific">Cyphomyrmex costatus</name>
    <dbReference type="NCBI Taxonomy" id="456900"/>
    <lineage>
        <taxon>Eukaryota</taxon>
        <taxon>Metazoa</taxon>
        <taxon>Ecdysozoa</taxon>
        <taxon>Arthropoda</taxon>
        <taxon>Hexapoda</taxon>
        <taxon>Insecta</taxon>
        <taxon>Pterygota</taxon>
        <taxon>Neoptera</taxon>
        <taxon>Endopterygota</taxon>
        <taxon>Hymenoptera</taxon>
        <taxon>Apocrita</taxon>
        <taxon>Aculeata</taxon>
        <taxon>Formicoidea</taxon>
        <taxon>Formicidae</taxon>
        <taxon>Myrmicinae</taxon>
        <taxon>Cyphomyrmex</taxon>
    </lineage>
</organism>
<feature type="region of interest" description="Disordered" evidence="2">
    <location>
        <begin position="776"/>
        <end position="989"/>
    </location>
</feature>
<sequence>MDPDDAMTHDLTTTLRSELAALEYKRDRLMSELQEMKSNVRSRDQRVVELQVEADQLREQAARQNAVISSLKKRIQELEERERNLYASQGRNEITIQGLQRDVKYYEEKVREYDKKVRQLEHNISEEIQLKERARLNLQDFVRRLAHALNVEYCETAHHSPEMVIHKAEELVQEVNRLRTKSTNVETQLTGVEVDFRTCRDALDRSTAEKEQLQRQVSVQLVDIDRLRQEKECLEMQYRVAEKDMNDLRDKLVNANRSLTNATGNISNQEALICQLREDLKVREEKTQRVQNEFRHLLESVAILISTPSRFVESHENAIKDRIREILADNKDQSLKIQSLREKVNTTTESTNRQSELIESTMMKVRSLEEERAALEAKIHKLESELTSSDLSRESLRRDKQTFMTFLDRLSKAMQMDEISQEIGLDLQTETLLVRAEQLARLETDKLVDKILHFCLFRCHIAHVANVYSFVLCFFVVQITSVVYQLQRRVRTLREQLQRRDLHLDLLRRKLSLQEDSVRVKSLLQSERDEANIRAKKLVKQVDRLQIQLSEEKSRNRELSAQLTEAADYKVSIDQIFYDIFCEQIAALERSRKIEELQKRLVESEMLRTRYNRKLTMAKEQMRTTAETADQERSINDHSLQLLRDEMAQVKQNLSEVTRRESQVRYIITFVRVRYRTFSVASSKHFDLLLKGQALLTKLISIIPQRQIDTRTNRAIVRVSISYKHDSILQSFRVSVAKLLSEPICTPDYEIISRLQKMVAAHRDFTMLSRRYDEPLETSPSRCTSIHPVHPPRSPGSRCTRYEDSGFADPPDLHDIDDDYNKRPVRSSLLPASTTTPTPSTSTSSTTPTPLTSASTITSTSSTSTSTTTPTPSTSTSTTISTPSTSTSTTPTPSTSTSTTTPTPSTSTSTTTTTPSTSTSTTTPTTSTSTSTTTSTPSTSTSTTTLTPSTSTSTTTPTPSTSTSTTTSTSSSSTSTTTPTPSTSTSTITPTPSTILTFLVMVRHNRLRRSIFSYIQQNTYAEEKWSCATIKHLTTLKSLNVLAFFPVIHAIMVKNVKLRKNVIQMRVIMLM</sequence>
<feature type="coiled-coil region" evidence="1">
    <location>
        <begin position="168"/>
        <end position="265"/>
    </location>
</feature>
<reference evidence="3 4" key="1">
    <citation type="submission" date="2016-03" db="EMBL/GenBank/DDBJ databases">
        <title>Cyphomyrmex costatus WGS genome.</title>
        <authorList>
            <person name="Nygaard S."/>
            <person name="Hu H."/>
            <person name="Boomsma J."/>
            <person name="Zhang G."/>
        </authorList>
    </citation>
    <scope>NUCLEOTIDE SEQUENCE [LARGE SCALE GENOMIC DNA]</scope>
    <source>
        <strain evidence="3">MS0001</strain>
        <tissue evidence="3">Whole body</tissue>
    </source>
</reference>
<feature type="coiled-coil region" evidence="1">
    <location>
        <begin position="521"/>
        <end position="562"/>
    </location>
</feature>
<dbReference type="PANTHER" id="PTHR18863:SF6">
    <property type="entry name" value="COILED-COIL DOMAIN-CONTAINING PROTEIN 170"/>
    <property type="match status" value="1"/>
</dbReference>
<dbReference type="Proteomes" id="UP000078542">
    <property type="component" value="Unassembled WGS sequence"/>
</dbReference>
<feature type="compositionally biased region" description="Basic and acidic residues" evidence="2">
    <location>
        <begin position="811"/>
        <end position="822"/>
    </location>
</feature>
<feature type="compositionally biased region" description="Low complexity" evidence="2">
    <location>
        <begin position="827"/>
        <end position="989"/>
    </location>
</feature>
<accession>A0A195CXJ3</accession>
<protein>
    <submittedName>
        <fullName evidence="3">Coiled-coil domain-containing protein C6orf97</fullName>
    </submittedName>
</protein>
<feature type="coiled-coil region" evidence="1">
    <location>
        <begin position="19"/>
        <end position="137"/>
    </location>
</feature>
<keyword evidence="1" id="KW-0175">Coiled coil</keyword>
<dbReference type="PANTHER" id="PTHR18863">
    <property type="entry name" value="TSEC-2-RELATED"/>
    <property type="match status" value="1"/>
</dbReference>
<feature type="coiled-coil region" evidence="1">
    <location>
        <begin position="323"/>
        <end position="385"/>
    </location>
</feature>
<proteinExistence type="predicted"/>
<keyword evidence="4" id="KW-1185">Reference proteome</keyword>
<gene>
    <name evidence="3" type="ORF">ALC62_04248</name>
</gene>
<dbReference type="AlphaFoldDB" id="A0A195CXJ3"/>
<evidence type="ECO:0000256" key="1">
    <source>
        <dbReference type="SAM" id="Coils"/>
    </source>
</evidence>
<dbReference type="Gene3D" id="1.10.287.1490">
    <property type="match status" value="1"/>
</dbReference>
<evidence type="ECO:0000313" key="4">
    <source>
        <dbReference type="Proteomes" id="UP000078542"/>
    </source>
</evidence>
<dbReference type="InterPro" id="IPR039139">
    <property type="entry name" value="CCDC170-like"/>
</dbReference>
<evidence type="ECO:0000313" key="3">
    <source>
        <dbReference type="EMBL" id="KYN04864.1"/>
    </source>
</evidence>
<name>A0A195CXJ3_9HYME</name>